<sequence>MHGNGGTGSPEHTQAIAFNGGVQRRNSITQAHEIHALQPTGAATHVTRAQLEGVRHGGSIDASALMGLLHPSTEIPWKPHVGGGRDQIRTGRNFSVPDSGGGANFDIRVHTRDDKQARKDAAKGTTSNAGMGSVIRVEQGKKVMLSKEAVSSDSRVGTFNWSALKADTPLRDSAHIPAVLPPVPTPPTSTAMASIAASSVSSSSSGSTHAMPPVATPPRSRAWDAMGQITSMAGTALWHGSGASSIVGGTRQFARNMQPGGTWTGAGIGAVRAVAGAAVMTSLATSMPVRAAASAGMAGLSAMAGMLGGKR</sequence>
<evidence type="ECO:0000313" key="3">
    <source>
        <dbReference type="Proteomes" id="UP000248918"/>
    </source>
</evidence>
<comment type="caution">
    <text evidence="2">The sequence shown here is derived from an EMBL/GenBank/DDBJ whole genome shotgun (WGS) entry which is preliminary data.</text>
</comment>
<evidence type="ECO:0000313" key="2">
    <source>
        <dbReference type="EMBL" id="RAS33258.1"/>
    </source>
</evidence>
<gene>
    <name evidence="2" type="ORF">BX591_107175</name>
</gene>
<dbReference type="AlphaFoldDB" id="A0A329CFX8"/>
<dbReference type="Proteomes" id="UP000248918">
    <property type="component" value="Unassembled WGS sequence"/>
</dbReference>
<protein>
    <submittedName>
        <fullName evidence="2">Uncharacterized protein</fullName>
    </submittedName>
</protein>
<accession>A0A329CFX8</accession>
<evidence type="ECO:0000256" key="1">
    <source>
        <dbReference type="SAM" id="MobiDB-lite"/>
    </source>
</evidence>
<reference evidence="2 3" key="1">
    <citation type="submission" date="2018-06" db="EMBL/GenBank/DDBJ databases">
        <title>Genomic Encyclopedia of Type Strains, Phase III (KMG-III): the genomes of soil and plant-associated and newly described type strains.</title>
        <authorList>
            <person name="Whitman W."/>
        </authorList>
    </citation>
    <scope>NUCLEOTIDE SEQUENCE [LARGE SCALE GENOMIC DNA]</scope>
    <source>
        <strain evidence="2 3">LMG 23644</strain>
    </source>
</reference>
<name>A0A329CFX8_9BURK</name>
<dbReference type="OrthoDB" id="9806939at2"/>
<dbReference type="RefSeq" id="WP_111932115.1">
    <property type="nucleotide sequence ID" value="NZ_CADFFP010000008.1"/>
</dbReference>
<dbReference type="EMBL" id="QLTK01000007">
    <property type="protein sequence ID" value="RAS33258.1"/>
    <property type="molecule type" value="Genomic_DNA"/>
</dbReference>
<organism evidence="2 3">
    <name type="scientific">Paraburkholderia bryophila</name>
    <dbReference type="NCBI Taxonomy" id="420952"/>
    <lineage>
        <taxon>Bacteria</taxon>
        <taxon>Pseudomonadati</taxon>
        <taxon>Pseudomonadota</taxon>
        <taxon>Betaproteobacteria</taxon>
        <taxon>Burkholderiales</taxon>
        <taxon>Burkholderiaceae</taxon>
        <taxon>Paraburkholderia</taxon>
    </lineage>
</organism>
<feature type="compositionally biased region" description="Low complexity" evidence="1">
    <location>
        <begin position="200"/>
        <end position="213"/>
    </location>
</feature>
<proteinExistence type="predicted"/>
<feature type="region of interest" description="Disordered" evidence="1">
    <location>
        <begin position="200"/>
        <end position="220"/>
    </location>
</feature>